<accession>A0AAD8N676</accession>
<dbReference type="SUPFAM" id="SSF53474">
    <property type="entry name" value="alpha/beta-Hydrolases"/>
    <property type="match status" value="1"/>
</dbReference>
<dbReference type="PANTHER" id="PTHR23024">
    <property type="entry name" value="ARYLACETAMIDE DEACETYLASE"/>
    <property type="match status" value="1"/>
</dbReference>
<dbReference type="Gene3D" id="3.40.50.1820">
    <property type="entry name" value="alpha/beta hydrolase"/>
    <property type="match status" value="1"/>
</dbReference>
<organism evidence="3 4">
    <name type="scientific">Heracleum sosnowskyi</name>
    <dbReference type="NCBI Taxonomy" id="360622"/>
    <lineage>
        <taxon>Eukaryota</taxon>
        <taxon>Viridiplantae</taxon>
        <taxon>Streptophyta</taxon>
        <taxon>Embryophyta</taxon>
        <taxon>Tracheophyta</taxon>
        <taxon>Spermatophyta</taxon>
        <taxon>Magnoliopsida</taxon>
        <taxon>eudicotyledons</taxon>
        <taxon>Gunneridae</taxon>
        <taxon>Pentapetalae</taxon>
        <taxon>asterids</taxon>
        <taxon>campanulids</taxon>
        <taxon>Apiales</taxon>
        <taxon>Apiaceae</taxon>
        <taxon>Apioideae</taxon>
        <taxon>apioid superclade</taxon>
        <taxon>Tordylieae</taxon>
        <taxon>Tordyliinae</taxon>
        <taxon>Heracleum</taxon>
    </lineage>
</organism>
<sequence>MDDKDIAHDISPFFVVYKNGKIKRLIGGPLMIPAPESLDGAKIKDVVISPDPKVTVRVFLPESTSPGQKLPVFFYIHGGGFSIESALGQGYTCYVAAVASKCNVIAISVDYRLAPEAPIPACFDDSWTGLKWVVSHAAGTGPDPWINEHGDFGQFFIAGDSAGATIANTMAIWATVKGLERDVKVRGVIFSCPFFGHEVELDKVWKYCCKEETGVNDPRLNPAANPELLAKLAGDKALVFTADCDFLRDRGLTYYEALKKSEWKGQVEHMETEGEEHVFYLFKPESEKAAAVMKRMNSFINNKRQVLP</sequence>
<dbReference type="AlphaFoldDB" id="A0AAD8N676"/>
<reference evidence="3" key="1">
    <citation type="submission" date="2023-02" db="EMBL/GenBank/DDBJ databases">
        <title>Genome of toxic invasive species Heracleum sosnowskyi carries increased number of genes despite the absence of recent whole-genome duplications.</title>
        <authorList>
            <person name="Schelkunov M."/>
            <person name="Shtratnikova V."/>
            <person name="Makarenko M."/>
            <person name="Klepikova A."/>
            <person name="Omelchenko D."/>
            <person name="Novikova G."/>
            <person name="Obukhova E."/>
            <person name="Bogdanov V."/>
            <person name="Penin A."/>
            <person name="Logacheva M."/>
        </authorList>
    </citation>
    <scope>NUCLEOTIDE SEQUENCE</scope>
    <source>
        <strain evidence="3">Hsosn_3</strain>
        <tissue evidence="3">Leaf</tissue>
    </source>
</reference>
<evidence type="ECO:0000256" key="1">
    <source>
        <dbReference type="ARBA" id="ARBA00010515"/>
    </source>
</evidence>
<name>A0AAD8N676_9APIA</name>
<reference evidence="3" key="2">
    <citation type="submission" date="2023-05" db="EMBL/GenBank/DDBJ databases">
        <authorList>
            <person name="Schelkunov M.I."/>
        </authorList>
    </citation>
    <scope>NUCLEOTIDE SEQUENCE</scope>
    <source>
        <strain evidence="3">Hsosn_3</strain>
        <tissue evidence="3">Leaf</tissue>
    </source>
</reference>
<evidence type="ECO:0000313" key="3">
    <source>
        <dbReference type="EMBL" id="KAK1397276.1"/>
    </source>
</evidence>
<protein>
    <submittedName>
        <fullName evidence="3">CXE carboxylesterase</fullName>
    </submittedName>
</protein>
<keyword evidence="4" id="KW-1185">Reference proteome</keyword>
<dbReference type="GO" id="GO:0016787">
    <property type="term" value="F:hydrolase activity"/>
    <property type="evidence" value="ECO:0007669"/>
    <property type="project" value="InterPro"/>
</dbReference>
<gene>
    <name evidence="3" type="ORF">POM88_007139</name>
</gene>
<comment type="similarity">
    <text evidence="1">Belongs to the 'GDXG' lipolytic enzyme family.</text>
</comment>
<evidence type="ECO:0000313" key="4">
    <source>
        <dbReference type="Proteomes" id="UP001237642"/>
    </source>
</evidence>
<proteinExistence type="inferred from homology"/>
<feature type="domain" description="Alpha/beta hydrolase fold-3" evidence="2">
    <location>
        <begin position="74"/>
        <end position="280"/>
    </location>
</feature>
<comment type="caution">
    <text evidence="3">The sequence shown here is derived from an EMBL/GenBank/DDBJ whole genome shotgun (WGS) entry which is preliminary data.</text>
</comment>
<dbReference type="InterPro" id="IPR029058">
    <property type="entry name" value="AB_hydrolase_fold"/>
</dbReference>
<dbReference type="EMBL" id="JAUIZM010000002">
    <property type="protein sequence ID" value="KAK1397276.1"/>
    <property type="molecule type" value="Genomic_DNA"/>
</dbReference>
<dbReference type="InterPro" id="IPR013094">
    <property type="entry name" value="AB_hydrolase_3"/>
</dbReference>
<dbReference type="Proteomes" id="UP001237642">
    <property type="component" value="Unassembled WGS sequence"/>
</dbReference>
<dbReference type="PANTHER" id="PTHR23024:SF479">
    <property type="entry name" value="CARBOXYLESTERASE 2-RELATED"/>
    <property type="match status" value="1"/>
</dbReference>
<dbReference type="InterPro" id="IPR050466">
    <property type="entry name" value="Carboxylest/Gibb_receptor"/>
</dbReference>
<evidence type="ECO:0000259" key="2">
    <source>
        <dbReference type="Pfam" id="PF07859"/>
    </source>
</evidence>
<dbReference type="Pfam" id="PF07859">
    <property type="entry name" value="Abhydrolase_3"/>
    <property type="match status" value="1"/>
</dbReference>